<comment type="caution">
    <text evidence="1">The sequence shown here is derived from an EMBL/GenBank/DDBJ whole genome shotgun (WGS) entry which is preliminary data.</text>
</comment>
<keyword evidence="2" id="KW-1185">Reference proteome</keyword>
<proteinExistence type="predicted"/>
<gene>
    <name evidence="1" type="ORF">Pint_01622</name>
</gene>
<evidence type="ECO:0000313" key="1">
    <source>
        <dbReference type="EMBL" id="KAJ0054254.1"/>
    </source>
</evidence>
<dbReference type="Proteomes" id="UP001163603">
    <property type="component" value="Chromosome 1"/>
</dbReference>
<protein>
    <submittedName>
        <fullName evidence="1">Uncharacterized protein</fullName>
    </submittedName>
</protein>
<name>A0ACC0ZQ13_9ROSI</name>
<sequence>MKRKNSRTNPKDSPPIRTSFTAEIRSSENQFSSAKAGEPKTSEYAFFKKLKTNAGHRSHSRALDKEEMGSKLLSLSDHSNAEWGGAIKNNFNDFRLPVEDVPCLNPGLFLSPVVKVQVKRAATDFGDICSTRKSMEEYSIAGRPQGIRNQQEDLFSRKRQKLHQWVTDTSFPEIRELCSKGLGTLLLISFLVVFALYLGLHEIFLRYDFVSVLLSRLFPQINEEYSFKIPESVQGESNTLLSWPHSNIHLEKPHYMSTRNITDIECDPCLQDGMLTCWMDRSRDTALTNSDSRTCHGHNTLLDYNLRETSYELGGMRKTIPWIDGSSAFSSPSKNDGYLPPICVKELDDFQYLDGSLFGREKHPLLLGWDFPNGTKERCSAVNSKNTELVTYSTASTPWGNNHDLNLDEGYELLDASELCVSSVICKYPPDFYALLHSPSTSYGKHEFGSKFLEDHEEDTAEDLNRYSLALSHAPNNLCVAEDFNHYTTYKGSRTPLSPGNHHWFPREVSIERHRDPGTEAHLSSEVDFCLGRNCLSIKGSSNMHYSSIDAAVQGHQKESIFSHFLDEDKYENFLEFHSLSHMGVLNHIRKNIVDICDWSSFFFR</sequence>
<reference evidence="2" key="1">
    <citation type="journal article" date="2023" name="G3 (Bethesda)">
        <title>Genome assembly and association tests identify interacting loci associated with vigor, precocity, and sex in interspecific pistachio rootstocks.</title>
        <authorList>
            <person name="Palmer W."/>
            <person name="Jacygrad E."/>
            <person name="Sagayaradj S."/>
            <person name="Cavanaugh K."/>
            <person name="Han R."/>
            <person name="Bertier L."/>
            <person name="Beede B."/>
            <person name="Kafkas S."/>
            <person name="Golino D."/>
            <person name="Preece J."/>
            <person name="Michelmore R."/>
        </authorList>
    </citation>
    <scope>NUCLEOTIDE SEQUENCE [LARGE SCALE GENOMIC DNA]</scope>
</reference>
<dbReference type="EMBL" id="CM047736">
    <property type="protein sequence ID" value="KAJ0054254.1"/>
    <property type="molecule type" value="Genomic_DNA"/>
</dbReference>
<accession>A0ACC0ZQ13</accession>
<evidence type="ECO:0000313" key="2">
    <source>
        <dbReference type="Proteomes" id="UP001163603"/>
    </source>
</evidence>
<organism evidence="1 2">
    <name type="scientific">Pistacia integerrima</name>
    <dbReference type="NCBI Taxonomy" id="434235"/>
    <lineage>
        <taxon>Eukaryota</taxon>
        <taxon>Viridiplantae</taxon>
        <taxon>Streptophyta</taxon>
        <taxon>Embryophyta</taxon>
        <taxon>Tracheophyta</taxon>
        <taxon>Spermatophyta</taxon>
        <taxon>Magnoliopsida</taxon>
        <taxon>eudicotyledons</taxon>
        <taxon>Gunneridae</taxon>
        <taxon>Pentapetalae</taxon>
        <taxon>rosids</taxon>
        <taxon>malvids</taxon>
        <taxon>Sapindales</taxon>
        <taxon>Anacardiaceae</taxon>
        <taxon>Pistacia</taxon>
    </lineage>
</organism>